<comment type="caution">
    <text evidence="1">The sequence shown here is derived from an EMBL/GenBank/DDBJ whole genome shotgun (WGS) entry which is preliminary data.</text>
</comment>
<protein>
    <submittedName>
        <fullName evidence="1">Uncharacterized protein</fullName>
    </submittedName>
</protein>
<accession>A0ABV4XPC8</accession>
<dbReference type="EMBL" id="JBHFNR010000075">
    <property type="protein sequence ID" value="MFB2893390.1"/>
    <property type="molecule type" value="Genomic_DNA"/>
</dbReference>
<gene>
    <name evidence="1" type="ORF">ACE1CI_10795</name>
</gene>
<organism evidence="1 2">
    <name type="scientific">Floridaenema flaviceps BLCC-F50</name>
    <dbReference type="NCBI Taxonomy" id="3153642"/>
    <lineage>
        <taxon>Bacteria</taxon>
        <taxon>Bacillati</taxon>
        <taxon>Cyanobacteriota</taxon>
        <taxon>Cyanophyceae</taxon>
        <taxon>Oscillatoriophycideae</taxon>
        <taxon>Aerosakkonematales</taxon>
        <taxon>Aerosakkonemataceae</taxon>
        <taxon>Floridanema</taxon>
        <taxon>Floridanema flaviceps</taxon>
    </lineage>
</organism>
<dbReference type="Proteomes" id="UP001576784">
    <property type="component" value="Unassembled WGS sequence"/>
</dbReference>
<evidence type="ECO:0000313" key="1">
    <source>
        <dbReference type="EMBL" id="MFB2893390.1"/>
    </source>
</evidence>
<reference evidence="1 2" key="1">
    <citation type="submission" date="2024-09" db="EMBL/GenBank/DDBJ databases">
        <title>Floridaenema gen nov. (Aerosakkonemataceae, Aerosakkonematales ord. nov., Cyanobacteria) from benthic tropical and subtropical fresh waters, with the description of four new species.</title>
        <authorList>
            <person name="Moretto J.A."/>
            <person name="Berthold D.E."/>
            <person name="Lefler F.W."/>
            <person name="Huang I.-S."/>
            <person name="Laughinghouse H. IV."/>
        </authorList>
    </citation>
    <scope>NUCLEOTIDE SEQUENCE [LARGE SCALE GENOMIC DNA]</scope>
    <source>
        <strain evidence="1 2">BLCC-F50</strain>
    </source>
</reference>
<name>A0ABV4XPC8_9CYAN</name>
<keyword evidence="2" id="KW-1185">Reference proteome</keyword>
<proteinExistence type="predicted"/>
<sequence>MVTAIIKSLERIFISLLQTFSDRYFLMFVNLSNFRSFIPLRL</sequence>
<evidence type="ECO:0000313" key="2">
    <source>
        <dbReference type="Proteomes" id="UP001576784"/>
    </source>
</evidence>